<dbReference type="EMBL" id="FNJB01000022">
    <property type="protein sequence ID" value="SDP90728.1"/>
    <property type="molecule type" value="Genomic_DNA"/>
</dbReference>
<dbReference type="SUPFAM" id="SSF160424">
    <property type="entry name" value="BH3703-like"/>
    <property type="match status" value="1"/>
</dbReference>
<feature type="compositionally biased region" description="Low complexity" evidence="1">
    <location>
        <begin position="491"/>
        <end position="534"/>
    </location>
</feature>
<feature type="compositionally biased region" description="Low complexity" evidence="1">
    <location>
        <begin position="404"/>
        <end position="437"/>
    </location>
</feature>
<evidence type="ECO:0000256" key="1">
    <source>
        <dbReference type="SAM" id="MobiDB-lite"/>
    </source>
</evidence>
<reference evidence="3" key="1">
    <citation type="submission" date="2016-10" db="EMBL/GenBank/DDBJ databases">
        <authorList>
            <person name="Varghese N."/>
            <person name="Submissions S."/>
        </authorList>
    </citation>
    <scope>NUCLEOTIDE SEQUENCE [LARGE SCALE GENOMIC DNA]</scope>
    <source>
        <strain evidence="3">IBRC-M 10655</strain>
    </source>
</reference>
<feature type="compositionally biased region" description="Pro residues" evidence="1">
    <location>
        <begin position="278"/>
        <end position="306"/>
    </location>
</feature>
<dbReference type="RefSeq" id="WP_091384081.1">
    <property type="nucleotide sequence ID" value="NZ_FNDV01000001.1"/>
</dbReference>
<protein>
    <submittedName>
        <fullName evidence="2">Uncharacterized protein</fullName>
    </submittedName>
</protein>
<feature type="compositionally biased region" description="Basic and acidic residues" evidence="1">
    <location>
        <begin position="753"/>
        <end position="766"/>
    </location>
</feature>
<feature type="region of interest" description="Disordered" evidence="1">
    <location>
        <begin position="263"/>
        <end position="621"/>
    </location>
</feature>
<dbReference type="Proteomes" id="UP000199651">
    <property type="component" value="Unassembled WGS sequence"/>
</dbReference>
<feature type="compositionally biased region" description="Low complexity" evidence="1">
    <location>
        <begin position="941"/>
        <end position="960"/>
    </location>
</feature>
<feature type="compositionally biased region" description="Polar residues" evidence="1">
    <location>
        <begin position="1012"/>
        <end position="1023"/>
    </location>
</feature>
<feature type="compositionally biased region" description="Basic and acidic residues" evidence="1">
    <location>
        <begin position="912"/>
        <end position="925"/>
    </location>
</feature>
<sequence length="1023" mass="105977">MAQPTQLNPTEQDALVKQIGLALLRAAPADWHSITVDYRALGRYAEAVGKVIFADETTEELKVSPEIAVLFGRLRSGMYRDGRGTWYNARYQLDQPSAYSLEYDRDEPRWTNPPPPPAYADDLRTFPRDEQNVPEWLMRRMAGLKPPFRVARIFDGPGAGGRPVINRPPIDEGEREDILRYLDGAPLALPARGFDTDHLDDEARQSVPVAFHTDGAWIWPAAVNYYLRTHSVPPDPDLLEHLRRVEFTLPEVDDSTRAAAASFLGRGPRRPPNGVRPAPAPVPAPAPAPAGPPPIMGPDGPVPPIPVQVGFGNRAKPPVEGPVHTTEPIDRTPADAPGTTAAWSPTHAPTEPTGTHATAPIGREKDSWFPEPAAGPGASDSARPPAFDWSAEAPAAPAGSWFPEPATAAAAPAEVSEEVSAAAGTPADPASADSQAPNWAPDQAPAADQGVTERPNWATGADGASAADQSPTESPNWASNADGAPAANQGSTETETPNSETSDTEAPAASSDHGSAWASGDASDSGDSARAESAPEWAAGEPSAQSAAGWSNPVAGQPQEASGQNAEAGPWSADDAVPSGADESSAAKASSGPYEQVSLPDVGAAGVPARDDWDVTPPTPAGADVVSAANPPSPVAPGVAAQFDQLQARLSALGVPESRYRIGALPESAAWVLEQSGEAWRVGWFDGGFSAPRQFDDFADASAFLLGKVLLEPVESPQSTMRASLADLEDDDDDEYEHRPRRAVTPPGPAGEDLFRPSRPADDLFRPRHTGTPDFDDEDEDEYQHRRAAPRPTPRVGAKPDPVAAPGMSFAGQPTTEASATADGPFDDGRGPTEAAFGSQTAPSDSFGGDEPSSATGPRTTDEHSANESSFSDGSTATDGAFDGPSSAGGAFDEERAMADGSFGGPASASGDEGRTTVSDERSAEDGAFAAGQNTAEGVFAEGHSAAGDAAADRQSAAEHAIADGQSATDGGFGGAQDAFGRRSVADGTAAGGHGPDNTTFDGGHSAGDETFATQPTNSAFDG</sequence>
<accession>A0A1H0WJE4</accession>
<evidence type="ECO:0000313" key="3">
    <source>
        <dbReference type="Proteomes" id="UP000199651"/>
    </source>
</evidence>
<feature type="non-terminal residue" evidence="2">
    <location>
        <position position="1023"/>
    </location>
</feature>
<dbReference type="InterPro" id="IPR036170">
    <property type="entry name" value="YezG-like_sf"/>
</dbReference>
<proteinExistence type="predicted"/>
<dbReference type="AlphaFoldDB" id="A0A1H0WJE4"/>
<organism evidence="2 3">
    <name type="scientific">Actinokineospora alba</name>
    <dbReference type="NCBI Taxonomy" id="504798"/>
    <lineage>
        <taxon>Bacteria</taxon>
        <taxon>Bacillati</taxon>
        <taxon>Actinomycetota</taxon>
        <taxon>Actinomycetes</taxon>
        <taxon>Pseudonocardiales</taxon>
        <taxon>Pseudonocardiaceae</taxon>
        <taxon>Actinokineospora</taxon>
    </lineage>
</organism>
<feature type="region of interest" description="Disordered" evidence="1">
    <location>
        <begin position="727"/>
        <end position="1023"/>
    </location>
</feature>
<dbReference type="STRING" id="504798.SAMN05421871_101695"/>
<feature type="compositionally biased region" description="Polar residues" evidence="1">
    <location>
        <begin position="867"/>
        <end position="878"/>
    </location>
</feature>
<evidence type="ECO:0000313" key="2">
    <source>
        <dbReference type="EMBL" id="SDP90728.1"/>
    </source>
</evidence>
<gene>
    <name evidence="2" type="ORF">SAMN05192558_12227</name>
</gene>
<feature type="compositionally biased region" description="Polar residues" evidence="1">
    <location>
        <begin position="467"/>
        <end position="479"/>
    </location>
</feature>
<keyword evidence="3" id="KW-1185">Reference proteome</keyword>
<name>A0A1H0WJE4_9PSEU</name>